<dbReference type="InterPro" id="IPR019734">
    <property type="entry name" value="TPR_rpt"/>
</dbReference>
<dbReference type="SMART" id="SM00028">
    <property type="entry name" value="TPR"/>
    <property type="match status" value="7"/>
</dbReference>
<feature type="chain" id="PRO_5031546041" description="Fe2OG dioxygenase domain-containing protein" evidence="2">
    <location>
        <begin position="21"/>
        <end position="694"/>
    </location>
</feature>
<dbReference type="PROSITE" id="PS50005">
    <property type="entry name" value="TPR"/>
    <property type="match status" value="1"/>
</dbReference>
<feature type="signal peptide" evidence="2">
    <location>
        <begin position="1"/>
        <end position="20"/>
    </location>
</feature>
<dbReference type="GO" id="GO:0006493">
    <property type="term" value="P:protein O-linked glycosylation"/>
    <property type="evidence" value="ECO:0007669"/>
    <property type="project" value="InterPro"/>
</dbReference>
<protein>
    <recommendedName>
        <fullName evidence="3">Fe2OG dioxygenase domain-containing protein</fullName>
    </recommendedName>
</protein>
<reference evidence="4" key="1">
    <citation type="submission" date="2021-01" db="EMBL/GenBank/DDBJ databases">
        <authorList>
            <person name="Corre E."/>
            <person name="Pelletier E."/>
            <person name="Niang G."/>
            <person name="Scheremetjew M."/>
            <person name="Finn R."/>
            <person name="Kale V."/>
            <person name="Holt S."/>
            <person name="Cochrane G."/>
            <person name="Meng A."/>
            <person name="Brown T."/>
            <person name="Cohen L."/>
        </authorList>
    </citation>
    <scope>NUCLEOTIDE SEQUENCE</scope>
    <source>
        <strain evidence="4">MM31A-1</strain>
    </source>
</reference>
<dbReference type="Gene3D" id="2.60.120.620">
    <property type="entry name" value="q2cbj1_9rhob like domain"/>
    <property type="match status" value="1"/>
</dbReference>
<dbReference type="PANTHER" id="PTHR44366:SF1">
    <property type="entry name" value="UDP-N-ACETYLGLUCOSAMINE--PEPTIDE N-ACETYLGLUCOSAMINYLTRANSFERASE 110 KDA SUBUNIT"/>
    <property type="match status" value="1"/>
</dbReference>
<dbReference type="GO" id="GO:0097363">
    <property type="term" value="F:protein O-acetylglucosaminyltransferase activity"/>
    <property type="evidence" value="ECO:0007669"/>
    <property type="project" value="TreeGrafter"/>
</dbReference>
<dbReference type="PROSITE" id="PS51471">
    <property type="entry name" value="FE2OG_OXY"/>
    <property type="match status" value="1"/>
</dbReference>
<feature type="repeat" description="TPR" evidence="1">
    <location>
        <begin position="458"/>
        <end position="491"/>
    </location>
</feature>
<keyword evidence="1" id="KW-0802">TPR repeat</keyword>
<gene>
    <name evidence="4" type="ORF">CDEB00056_LOCUS16578</name>
</gene>
<dbReference type="PANTHER" id="PTHR44366">
    <property type="entry name" value="UDP-N-ACETYLGLUCOSAMINE--PEPTIDE N-ACETYLGLUCOSAMINYLTRANSFERASE 110 KDA SUBUNIT"/>
    <property type="match status" value="1"/>
</dbReference>
<accession>A0A7S3VCN1</accession>
<evidence type="ECO:0000313" key="4">
    <source>
        <dbReference type="EMBL" id="CAE0471725.1"/>
    </source>
</evidence>
<dbReference type="AlphaFoldDB" id="A0A7S3VCN1"/>
<evidence type="ECO:0000259" key="3">
    <source>
        <dbReference type="PROSITE" id="PS51471"/>
    </source>
</evidence>
<feature type="domain" description="Fe2OG dioxygenase" evidence="3">
    <location>
        <begin position="294"/>
        <end position="383"/>
    </location>
</feature>
<dbReference type="InterPro" id="IPR005123">
    <property type="entry name" value="Oxoglu/Fe-dep_dioxygenase_dom"/>
</dbReference>
<organism evidence="4">
    <name type="scientific">Chaetoceros debilis</name>
    <dbReference type="NCBI Taxonomy" id="122233"/>
    <lineage>
        <taxon>Eukaryota</taxon>
        <taxon>Sar</taxon>
        <taxon>Stramenopiles</taxon>
        <taxon>Ochrophyta</taxon>
        <taxon>Bacillariophyta</taxon>
        <taxon>Coscinodiscophyceae</taxon>
        <taxon>Chaetocerotophycidae</taxon>
        <taxon>Chaetocerotales</taxon>
        <taxon>Chaetocerotaceae</taxon>
        <taxon>Chaetoceros</taxon>
    </lineage>
</organism>
<dbReference type="SUPFAM" id="SSF48452">
    <property type="entry name" value="TPR-like"/>
    <property type="match status" value="1"/>
</dbReference>
<sequence>MLRSTYTTAAFVLLCASVSANGTYDVEVLDDNTNSLHQRLHTAKMDLWTRGNYKHMQSSNSCVDCEDSDLLLAQVEELEREVYWSSMRLGSVSNVRHEFFKNEQSRCLELDCPFDVVSGTKNLFNMRGGANVVANTIDSKLKELILKYGNDFKEAILQNEKEHAEDCNISCDAFYCAPKDTQPVIESNVTVTSYNFGATPPEDFANVFGFPLDIIKVSDNSLFPAEEAASVVKMAEEEGVANNEYKSGKYRLGGDWLVNLPKTREWFNSRLESTFFPLISNLFPEIVSSPSVLRAHSVSLLKYNASHPRTDVHIDNGILAMTVAMTPKNEYVGGGTFFEHMGIDDVLPMDVGHGTFRPGSVRHGGHKVTKGTRYILGAFLLIEDRVEHVRRLKNRGSELRRIPDLEMAAKHFEWALGINPKCTTCLKDWAEILLTQKRYGEAEEKIRQVLELLEEKDSDALFSLGVILSEAGKDDESIEAYTKSVKLNAEDVELCYNLGIKLGAKGDIKGEMAMYARATTIDPTFGGAWLNWGTALAESGNMEDAEVMFLKGLECPEVKPKAMMNLGLVYSKKAELSAANGDLESAKSFATKAGSMVDSAKPLLDANLLVEGTNNDDDKKYAAQYVPLRLTCHRILGSVFAGMKDFDASEKEFRKATENFPQIPGAWEMLARVLEIQGKASEAIEARSKRQGLL</sequence>
<proteinExistence type="predicted"/>
<name>A0A7S3VCN1_9STRA</name>
<keyword evidence="2" id="KW-0732">Signal</keyword>
<dbReference type="Pfam" id="PF13432">
    <property type="entry name" value="TPR_16"/>
    <property type="match status" value="2"/>
</dbReference>
<dbReference type="InterPro" id="IPR011990">
    <property type="entry name" value="TPR-like_helical_dom_sf"/>
</dbReference>
<dbReference type="InterPro" id="IPR037919">
    <property type="entry name" value="OGT"/>
</dbReference>
<evidence type="ECO:0000256" key="1">
    <source>
        <dbReference type="PROSITE-ProRule" id="PRU00339"/>
    </source>
</evidence>
<dbReference type="Gene3D" id="1.25.40.10">
    <property type="entry name" value="Tetratricopeptide repeat domain"/>
    <property type="match status" value="3"/>
</dbReference>
<evidence type="ECO:0000256" key="2">
    <source>
        <dbReference type="SAM" id="SignalP"/>
    </source>
</evidence>
<dbReference type="EMBL" id="HBIO01021512">
    <property type="protein sequence ID" value="CAE0471725.1"/>
    <property type="molecule type" value="Transcribed_RNA"/>
</dbReference>